<evidence type="ECO:0000313" key="2">
    <source>
        <dbReference type="Proteomes" id="UP001652741"/>
    </source>
</evidence>
<gene>
    <name evidence="3" type="primary">LOC106565883</name>
</gene>
<feature type="region of interest" description="Disordered" evidence="1">
    <location>
        <begin position="26"/>
        <end position="56"/>
    </location>
</feature>
<dbReference type="GeneID" id="106565883"/>
<dbReference type="Proteomes" id="UP001652741">
    <property type="component" value="Chromosome ssa12"/>
</dbReference>
<accession>A0A1S3LDT8</accession>
<organism evidence="2 3">
    <name type="scientific">Salmo salar</name>
    <name type="common">Atlantic salmon</name>
    <dbReference type="NCBI Taxonomy" id="8030"/>
    <lineage>
        <taxon>Eukaryota</taxon>
        <taxon>Metazoa</taxon>
        <taxon>Chordata</taxon>
        <taxon>Craniata</taxon>
        <taxon>Vertebrata</taxon>
        <taxon>Euteleostomi</taxon>
        <taxon>Actinopterygii</taxon>
        <taxon>Neopterygii</taxon>
        <taxon>Teleostei</taxon>
        <taxon>Protacanthopterygii</taxon>
        <taxon>Salmoniformes</taxon>
        <taxon>Salmonidae</taxon>
        <taxon>Salmoninae</taxon>
        <taxon>Salmo</taxon>
    </lineage>
</organism>
<evidence type="ECO:0000313" key="3">
    <source>
        <dbReference type="RefSeq" id="XP_013988995.2"/>
    </source>
</evidence>
<proteinExistence type="predicted"/>
<reference evidence="3" key="1">
    <citation type="submission" date="2025-08" db="UniProtKB">
        <authorList>
            <consortium name="RefSeq"/>
        </authorList>
    </citation>
    <scope>IDENTIFICATION</scope>
</reference>
<dbReference type="RefSeq" id="XP_013988995.2">
    <property type="nucleotide sequence ID" value="XM_014133520.2"/>
</dbReference>
<sequence>MMNRSDSENFASNYFKPKRVNQLLGIEPLKGLAPQGNGTPHPISSGSNIGPSLSPESLLPCPFRLESLGITPANGKVKRKKSKT</sequence>
<dbReference type="AlphaFoldDB" id="A0A1S3LDT8"/>
<protein>
    <submittedName>
        <fullName evidence="3">Kinesin-like protein KIF17</fullName>
    </submittedName>
</protein>
<evidence type="ECO:0000256" key="1">
    <source>
        <dbReference type="SAM" id="MobiDB-lite"/>
    </source>
</evidence>
<feature type="compositionally biased region" description="Polar residues" evidence="1">
    <location>
        <begin position="36"/>
        <end position="50"/>
    </location>
</feature>
<keyword evidence="2" id="KW-1185">Reference proteome</keyword>
<dbReference type="KEGG" id="sasa:106565883"/>
<name>A0A1S3LDT8_SALSA</name>